<keyword evidence="3 6" id="KW-1133">Transmembrane helix</keyword>
<dbReference type="InterPro" id="IPR020846">
    <property type="entry name" value="MFS_dom"/>
</dbReference>
<keyword evidence="9" id="KW-1185">Reference proteome</keyword>
<feature type="transmembrane region" description="Helical" evidence="6">
    <location>
        <begin position="396"/>
        <end position="416"/>
    </location>
</feature>
<evidence type="ECO:0000256" key="2">
    <source>
        <dbReference type="ARBA" id="ARBA00022692"/>
    </source>
</evidence>
<feature type="transmembrane region" description="Helical" evidence="6">
    <location>
        <begin position="525"/>
        <end position="545"/>
    </location>
</feature>
<feature type="transmembrane region" description="Helical" evidence="6">
    <location>
        <begin position="128"/>
        <end position="150"/>
    </location>
</feature>
<feature type="transmembrane region" description="Helical" evidence="6">
    <location>
        <begin position="423"/>
        <end position="444"/>
    </location>
</feature>
<feature type="region of interest" description="Disordered" evidence="5">
    <location>
        <begin position="1"/>
        <end position="26"/>
    </location>
</feature>
<proteinExistence type="predicted"/>
<keyword evidence="4 6" id="KW-0472">Membrane</keyword>
<dbReference type="PANTHER" id="PTHR43184:SF12">
    <property type="entry name" value="SUGAR PHOSPHATE EXCHANGER 3"/>
    <property type="match status" value="1"/>
</dbReference>
<feature type="transmembrane region" description="Helical" evidence="6">
    <location>
        <begin position="450"/>
        <end position="471"/>
    </location>
</feature>
<dbReference type="InterPro" id="IPR036259">
    <property type="entry name" value="MFS_trans_sf"/>
</dbReference>
<feature type="transmembrane region" description="Helical" evidence="6">
    <location>
        <begin position="60"/>
        <end position="79"/>
    </location>
</feature>
<reference evidence="8 9" key="1">
    <citation type="journal article" date="2024" name="bioRxiv">
        <title>A reference genome for Trichogramma kaykai: A tiny desert-dwelling parasitoid wasp with competing sex-ratio distorters.</title>
        <authorList>
            <person name="Culotta J."/>
            <person name="Lindsey A.R."/>
        </authorList>
    </citation>
    <scope>NUCLEOTIDE SEQUENCE [LARGE SCALE GENOMIC DNA]</scope>
    <source>
        <strain evidence="8 9">KSX58</strain>
    </source>
</reference>
<dbReference type="PROSITE" id="PS50850">
    <property type="entry name" value="MFS"/>
    <property type="match status" value="1"/>
</dbReference>
<evidence type="ECO:0000256" key="6">
    <source>
        <dbReference type="SAM" id="Phobius"/>
    </source>
</evidence>
<comment type="caution">
    <text evidence="8">The sequence shown here is derived from an EMBL/GenBank/DDBJ whole genome shotgun (WGS) entry which is preliminary data.</text>
</comment>
<evidence type="ECO:0000256" key="5">
    <source>
        <dbReference type="SAM" id="MobiDB-lite"/>
    </source>
</evidence>
<evidence type="ECO:0000256" key="3">
    <source>
        <dbReference type="ARBA" id="ARBA00022989"/>
    </source>
</evidence>
<feature type="transmembrane region" description="Helical" evidence="6">
    <location>
        <begin position="362"/>
        <end position="384"/>
    </location>
</feature>
<dbReference type="EMBL" id="JBJJXI010000030">
    <property type="protein sequence ID" value="KAL3403467.1"/>
    <property type="molecule type" value="Genomic_DNA"/>
</dbReference>
<evidence type="ECO:0000259" key="7">
    <source>
        <dbReference type="PROSITE" id="PS50850"/>
    </source>
</evidence>
<dbReference type="Pfam" id="PF07690">
    <property type="entry name" value="MFS_1"/>
    <property type="match status" value="1"/>
</dbReference>
<dbReference type="GO" id="GO:0016020">
    <property type="term" value="C:membrane"/>
    <property type="evidence" value="ECO:0007669"/>
    <property type="project" value="UniProtKB-SubCell"/>
</dbReference>
<protein>
    <recommendedName>
        <fullName evidence="7">Major facilitator superfamily (MFS) profile domain-containing protein</fullName>
    </recommendedName>
</protein>
<evidence type="ECO:0000313" key="8">
    <source>
        <dbReference type="EMBL" id="KAL3403467.1"/>
    </source>
</evidence>
<evidence type="ECO:0000313" key="9">
    <source>
        <dbReference type="Proteomes" id="UP001627154"/>
    </source>
</evidence>
<sequence>MKIPSSTPRKETTITTSENMSDSTRRVNKVKRTPISMWKSKLPWGVLFLQKFTPMRVSQWKGLFTWITYILTYCVYATYHMTRKVWSVAKVAMHRNCSGLIPPPGVDPSDDKWCQWAPFDTPDGDQKLGYIDTSFLAAYSIGMFGSGAVAERMNLRIFITVGMAGTVLSCIGMGAAKEFVIHSMDYFIIMMIIFGAFQTTGWPACVTIMSNWMNKDRQGLIFGVWNTHTSVGNILGGVIPGNYVETDWSKCFTVPAYTMIFVTVVDYMFLIPNPADLEEADLIEKIWIFRNSNEFSSELVLNNDVEVVQDCGSNEARIYDSQTIGNDAIISINDTLENPRNSNHDEAIGFCKAIRLPGVFEYSLALLFAKAVSYVFLFWLITYLNNNTKFSATDCSYLSTAFDIGGAIGSPLIGYLRDVCGKASACLCVFMLALACPLLFLYNLYCPEDFYANAAFLNVLGILANSPYSLITTSVSADLGSQPILGSNAKAMATVTAIIDGTGSFGATIGPFVASWVSSYGWNKVFYLLIAAEAAAIVSLSRQVVKEIKGFRIFSSGRPQNLEEGLSGFPQNAERIGEQ</sequence>
<dbReference type="SUPFAM" id="SSF103473">
    <property type="entry name" value="MFS general substrate transporter"/>
    <property type="match status" value="1"/>
</dbReference>
<feature type="transmembrane region" description="Helical" evidence="6">
    <location>
        <begin position="491"/>
        <end position="513"/>
    </location>
</feature>
<feature type="transmembrane region" description="Helical" evidence="6">
    <location>
        <begin position="187"/>
        <end position="209"/>
    </location>
</feature>
<feature type="domain" description="Major facilitator superfamily (MFS) profile" evidence="7">
    <location>
        <begin position="70"/>
        <end position="549"/>
    </location>
</feature>
<accession>A0ABD2XF68</accession>
<dbReference type="Gene3D" id="1.20.1250.20">
    <property type="entry name" value="MFS general substrate transporter like domains"/>
    <property type="match status" value="2"/>
</dbReference>
<dbReference type="AlphaFoldDB" id="A0ABD2XF68"/>
<dbReference type="InterPro" id="IPR011701">
    <property type="entry name" value="MFS"/>
</dbReference>
<feature type="transmembrane region" description="Helical" evidence="6">
    <location>
        <begin position="157"/>
        <end position="175"/>
    </location>
</feature>
<feature type="compositionally biased region" description="Polar residues" evidence="5">
    <location>
        <begin position="1"/>
        <end position="22"/>
    </location>
</feature>
<organism evidence="8 9">
    <name type="scientific">Trichogramma kaykai</name>
    <dbReference type="NCBI Taxonomy" id="54128"/>
    <lineage>
        <taxon>Eukaryota</taxon>
        <taxon>Metazoa</taxon>
        <taxon>Ecdysozoa</taxon>
        <taxon>Arthropoda</taxon>
        <taxon>Hexapoda</taxon>
        <taxon>Insecta</taxon>
        <taxon>Pterygota</taxon>
        <taxon>Neoptera</taxon>
        <taxon>Endopterygota</taxon>
        <taxon>Hymenoptera</taxon>
        <taxon>Apocrita</taxon>
        <taxon>Proctotrupomorpha</taxon>
        <taxon>Chalcidoidea</taxon>
        <taxon>Trichogrammatidae</taxon>
        <taxon>Trichogramma</taxon>
    </lineage>
</organism>
<dbReference type="Proteomes" id="UP001627154">
    <property type="component" value="Unassembled WGS sequence"/>
</dbReference>
<evidence type="ECO:0000256" key="4">
    <source>
        <dbReference type="ARBA" id="ARBA00023136"/>
    </source>
</evidence>
<comment type="subcellular location">
    <subcellularLocation>
        <location evidence="1">Membrane</location>
        <topology evidence="1">Multi-pass membrane protein</topology>
    </subcellularLocation>
</comment>
<dbReference type="PANTHER" id="PTHR43184">
    <property type="entry name" value="MAJOR FACILITATOR SUPERFAMILY TRANSPORTER 16, ISOFORM B"/>
    <property type="match status" value="1"/>
</dbReference>
<keyword evidence="2 6" id="KW-0812">Transmembrane</keyword>
<gene>
    <name evidence="8" type="ORF">TKK_003743</name>
</gene>
<name>A0ABD2XF68_9HYME</name>
<evidence type="ECO:0000256" key="1">
    <source>
        <dbReference type="ARBA" id="ARBA00004141"/>
    </source>
</evidence>